<accession>A0A8J2JY63</accession>
<organism evidence="1 2">
    <name type="scientific">Allacma fusca</name>
    <dbReference type="NCBI Taxonomy" id="39272"/>
    <lineage>
        <taxon>Eukaryota</taxon>
        <taxon>Metazoa</taxon>
        <taxon>Ecdysozoa</taxon>
        <taxon>Arthropoda</taxon>
        <taxon>Hexapoda</taxon>
        <taxon>Collembola</taxon>
        <taxon>Symphypleona</taxon>
        <taxon>Sminthuridae</taxon>
        <taxon>Allacma</taxon>
    </lineage>
</organism>
<dbReference type="EMBL" id="CAJVCH010181593">
    <property type="protein sequence ID" value="CAG7729623.1"/>
    <property type="molecule type" value="Genomic_DNA"/>
</dbReference>
<name>A0A8J2JY63_9HEXA</name>
<evidence type="ECO:0000313" key="2">
    <source>
        <dbReference type="Proteomes" id="UP000708208"/>
    </source>
</evidence>
<keyword evidence="2" id="KW-1185">Reference proteome</keyword>
<comment type="caution">
    <text evidence="1">The sequence shown here is derived from an EMBL/GenBank/DDBJ whole genome shotgun (WGS) entry which is preliminary data.</text>
</comment>
<evidence type="ECO:0000313" key="1">
    <source>
        <dbReference type="EMBL" id="CAG7729623.1"/>
    </source>
</evidence>
<dbReference type="Proteomes" id="UP000708208">
    <property type="component" value="Unassembled WGS sequence"/>
</dbReference>
<dbReference type="AlphaFoldDB" id="A0A8J2JY63"/>
<reference evidence="1" key="1">
    <citation type="submission" date="2021-06" db="EMBL/GenBank/DDBJ databases">
        <authorList>
            <person name="Hodson N. C."/>
            <person name="Mongue J. A."/>
            <person name="Jaron S. K."/>
        </authorList>
    </citation>
    <scope>NUCLEOTIDE SEQUENCE</scope>
</reference>
<gene>
    <name evidence="1" type="ORF">AFUS01_LOCUS18321</name>
</gene>
<sequence>MCRARVPKGCNRTVFSRNKRIRCKGIFLAGDEQHIHIYHSVSFVNYAGSEFASRDIQRYPWTDAVMHC</sequence>
<protein>
    <submittedName>
        <fullName evidence="1">Uncharacterized protein</fullName>
    </submittedName>
</protein>
<proteinExistence type="predicted"/>